<proteinExistence type="predicted"/>
<sequence length="53" mass="5685">MCSVYYMDLPPPSGTIGHCQSTHNNESPLPFIGALSGLLGVQAAKLVEPYCIY</sequence>
<name>A0A0E9V4M5_ANGAN</name>
<dbReference type="EMBL" id="GBXM01035636">
    <property type="protein sequence ID" value="JAH72941.1"/>
    <property type="molecule type" value="Transcribed_RNA"/>
</dbReference>
<reference evidence="1" key="1">
    <citation type="submission" date="2014-11" db="EMBL/GenBank/DDBJ databases">
        <authorList>
            <person name="Amaro Gonzalez C."/>
        </authorList>
    </citation>
    <scope>NUCLEOTIDE SEQUENCE</scope>
</reference>
<reference evidence="1" key="2">
    <citation type="journal article" date="2015" name="Fish Shellfish Immunol.">
        <title>Early steps in the European eel (Anguilla anguilla)-Vibrio vulnificus interaction in the gills: Role of the RtxA13 toxin.</title>
        <authorList>
            <person name="Callol A."/>
            <person name="Pajuelo D."/>
            <person name="Ebbesson L."/>
            <person name="Teles M."/>
            <person name="MacKenzie S."/>
            <person name="Amaro C."/>
        </authorList>
    </citation>
    <scope>NUCLEOTIDE SEQUENCE</scope>
</reference>
<accession>A0A0E9V4M5</accession>
<protein>
    <submittedName>
        <fullName evidence="1">Uncharacterized protein</fullName>
    </submittedName>
</protein>
<evidence type="ECO:0000313" key="1">
    <source>
        <dbReference type="EMBL" id="JAH72941.1"/>
    </source>
</evidence>
<dbReference type="AlphaFoldDB" id="A0A0E9V4M5"/>
<organism evidence="1">
    <name type="scientific">Anguilla anguilla</name>
    <name type="common">European freshwater eel</name>
    <name type="synonym">Muraena anguilla</name>
    <dbReference type="NCBI Taxonomy" id="7936"/>
    <lineage>
        <taxon>Eukaryota</taxon>
        <taxon>Metazoa</taxon>
        <taxon>Chordata</taxon>
        <taxon>Craniata</taxon>
        <taxon>Vertebrata</taxon>
        <taxon>Euteleostomi</taxon>
        <taxon>Actinopterygii</taxon>
        <taxon>Neopterygii</taxon>
        <taxon>Teleostei</taxon>
        <taxon>Anguilliformes</taxon>
        <taxon>Anguillidae</taxon>
        <taxon>Anguilla</taxon>
    </lineage>
</organism>